<evidence type="ECO:0000313" key="11">
    <source>
        <dbReference type="Proteomes" id="UP000746471"/>
    </source>
</evidence>
<evidence type="ECO:0000256" key="3">
    <source>
        <dbReference type="ARBA" id="ARBA00023125"/>
    </source>
</evidence>
<dbReference type="SUPFAM" id="SSF46894">
    <property type="entry name" value="C-terminal effector domain of the bipartite response regulators"/>
    <property type="match status" value="1"/>
</dbReference>
<dbReference type="InterPro" id="IPR039420">
    <property type="entry name" value="WalR-like"/>
</dbReference>
<evidence type="ECO:0000313" key="10">
    <source>
        <dbReference type="EMBL" id="MBS7525741.1"/>
    </source>
</evidence>
<organism evidence="10 11">
    <name type="scientific">Fusibacter paucivorans</name>
    <dbReference type="NCBI Taxonomy" id="76009"/>
    <lineage>
        <taxon>Bacteria</taxon>
        <taxon>Bacillati</taxon>
        <taxon>Bacillota</taxon>
        <taxon>Clostridia</taxon>
        <taxon>Eubacteriales</taxon>
        <taxon>Eubacteriales Family XII. Incertae Sedis</taxon>
        <taxon>Fusibacter</taxon>
    </lineage>
</organism>
<dbReference type="PANTHER" id="PTHR48111">
    <property type="entry name" value="REGULATOR OF RPOS"/>
    <property type="match status" value="1"/>
</dbReference>
<feature type="domain" description="OmpR/PhoB-type" evidence="9">
    <location>
        <begin position="133"/>
        <end position="232"/>
    </location>
</feature>
<dbReference type="InterPro" id="IPR001867">
    <property type="entry name" value="OmpR/PhoB-type_DNA-bd"/>
</dbReference>
<dbReference type="PROSITE" id="PS50110">
    <property type="entry name" value="RESPONSE_REGULATORY"/>
    <property type="match status" value="1"/>
</dbReference>
<evidence type="ECO:0000256" key="1">
    <source>
        <dbReference type="ARBA" id="ARBA00018672"/>
    </source>
</evidence>
<reference evidence="10 11" key="1">
    <citation type="submission" date="2021-05" db="EMBL/GenBank/DDBJ databases">
        <title>Fusibacter ferrireducens sp. nov., an anaerobic, sulfur- and Fe-reducing bacterium isolated from the mangrove sediment.</title>
        <authorList>
            <person name="Qiu D."/>
        </authorList>
    </citation>
    <scope>NUCLEOTIDE SEQUENCE [LARGE SCALE GENOMIC DNA]</scope>
    <source>
        <strain evidence="10 11">DSM 12116</strain>
    </source>
</reference>
<evidence type="ECO:0000256" key="6">
    <source>
        <dbReference type="PROSITE-ProRule" id="PRU00169"/>
    </source>
</evidence>
<comment type="caution">
    <text evidence="10">The sequence shown here is derived from an EMBL/GenBank/DDBJ whole genome shotgun (WGS) entry which is preliminary data.</text>
</comment>
<feature type="domain" description="Response regulatory" evidence="8">
    <location>
        <begin position="4"/>
        <end position="117"/>
    </location>
</feature>
<dbReference type="Gene3D" id="6.10.250.690">
    <property type="match status" value="1"/>
</dbReference>
<dbReference type="EMBL" id="JAHBCL010000004">
    <property type="protein sequence ID" value="MBS7525741.1"/>
    <property type="molecule type" value="Genomic_DNA"/>
</dbReference>
<keyword evidence="11" id="KW-1185">Reference proteome</keyword>
<dbReference type="InterPro" id="IPR011006">
    <property type="entry name" value="CheY-like_superfamily"/>
</dbReference>
<feature type="modified residue" description="4-aspartylphosphate" evidence="6">
    <location>
        <position position="53"/>
    </location>
</feature>
<dbReference type="Proteomes" id="UP000746471">
    <property type="component" value="Unassembled WGS sequence"/>
</dbReference>
<dbReference type="Gene3D" id="1.10.10.10">
    <property type="entry name" value="Winged helix-like DNA-binding domain superfamily/Winged helix DNA-binding domain"/>
    <property type="match status" value="1"/>
</dbReference>
<dbReference type="InterPro" id="IPR036388">
    <property type="entry name" value="WH-like_DNA-bd_sf"/>
</dbReference>
<evidence type="ECO:0000256" key="7">
    <source>
        <dbReference type="PROSITE-ProRule" id="PRU01091"/>
    </source>
</evidence>
<evidence type="ECO:0000259" key="8">
    <source>
        <dbReference type="PROSITE" id="PS50110"/>
    </source>
</evidence>
<keyword evidence="2" id="KW-0805">Transcription regulation</keyword>
<dbReference type="CDD" id="cd17574">
    <property type="entry name" value="REC_OmpR"/>
    <property type="match status" value="1"/>
</dbReference>
<keyword evidence="6" id="KW-0597">Phosphoprotein</keyword>
<dbReference type="SMART" id="SM00862">
    <property type="entry name" value="Trans_reg_C"/>
    <property type="match status" value="1"/>
</dbReference>
<evidence type="ECO:0000256" key="2">
    <source>
        <dbReference type="ARBA" id="ARBA00023015"/>
    </source>
</evidence>
<dbReference type="Gene3D" id="3.40.50.2300">
    <property type="match status" value="1"/>
</dbReference>
<dbReference type="InterPro" id="IPR001789">
    <property type="entry name" value="Sig_transdc_resp-reg_receiver"/>
</dbReference>
<gene>
    <name evidence="10" type="ORF">KHM83_03515</name>
</gene>
<name>A0ABS5PN02_9FIRM</name>
<dbReference type="InterPro" id="IPR016032">
    <property type="entry name" value="Sig_transdc_resp-reg_C-effctor"/>
</dbReference>
<dbReference type="RefSeq" id="WP_213235525.1">
    <property type="nucleotide sequence ID" value="NZ_JAHBCL010000004.1"/>
</dbReference>
<dbReference type="Pfam" id="PF00072">
    <property type="entry name" value="Response_reg"/>
    <property type="match status" value="1"/>
</dbReference>
<dbReference type="SUPFAM" id="SSF52172">
    <property type="entry name" value="CheY-like"/>
    <property type="match status" value="1"/>
</dbReference>
<comment type="function">
    <text evidence="5">May play the central regulatory role in sporulation. It may be an element of the effector pathway responsible for the activation of sporulation genes in response to nutritional stress. Spo0A may act in concert with spo0H (a sigma factor) to control the expression of some genes that are critical to the sporulation process.</text>
</comment>
<dbReference type="CDD" id="cd00383">
    <property type="entry name" value="trans_reg_C"/>
    <property type="match status" value="1"/>
</dbReference>
<dbReference type="PROSITE" id="PS51755">
    <property type="entry name" value="OMPR_PHOB"/>
    <property type="match status" value="1"/>
</dbReference>
<evidence type="ECO:0000256" key="4">
    <source>
        <dbReference type="ARBA" id="ARBA00023163"/>
    </source>
</evidence>
<keyword evidence="3 7" id="KW-0238">DNA-binding</keyword>
<dbReference type="PANTHER" id="PTHR48111:SF26">
    <property type="entry name" value="STAGE 0 SPORULATION PROTEIN A HOMOLOG"/>
    <property type="match status" value="1"/>
</dbReference>
<evidence type="ECO:0000259" key="9">
    <source>
        <dbReference type="PROSITE" id="PS51755"/>
    </source>
</evidence>
<keyword evidence="4" id="KW-0804">Transcription</keyword>
<dbReference type="SMART" id="SM00448">
    <property type="entry name" value="REC"/>
    <property type="match status" value="1"/>
</dbReference>
<sequence length="232" mass="26257">MNKKILIVEDDPAIGEVEKAYLEISGFDVTVEKDGLRGKELALTQSYHLIVLDIMLPGLDGYQIVSQIRAYKDIPIMIVSAKGNEVDKLKGLSLGIDDYMTKPFSPHELVARVKAHISRYEMLKESRDSQQLQSDIEVKGLKIDQALRQVYVNGAVVELTVKEYDILVLLASTPNKVFTKEEIFSRVWGYEVDLDTSTLTVHIRKLREKIEIDPSSPDYIQTVWGVGYKLTN</sequence>
<evidence type="ECO:0000256" key="5">
    <source>
        <dbReference type="ARBA" id="ARBA00024867"/>
    </source>
</evidence>
<feature type="DNA-binding region" description="OmpR/PhoB-type" evidence="7">
    <location>
        <begin position="133"/>
        <end position="232"/>
    </location>
</feature>
<dbReference type="Pfam" id="PF00486">
    <property type="entry name" value="Trans_reg_C"/>
    <property type="match status" value="1"/>
</dbReference>
<accession>A0ABS5PN02</accession>
<proteinExistence type="predicted"/>
<protein>
    <recommendedName>
        <fullName evidence="1">Stage 0 sporulation protein A homolog</fullName>
    </recommendedName>
</protein>